<sequence>MKFLFYHLYLARLQIIEESLDARDFSKVKDLYRRIKTDLILDISGSASFIKSLEKLPDGFKKEIFGVLNVLLMAFVTDDQRLFSEAETPFGIVRSKISRITEVLDFDSGKETEFFSRTSDLIFELEHLTDFELAKRPTETTPDQIIKKSSEILKTVQG</sequence>
<dbReference type="EMBL" id="LBWB01000032">
    <property type="protein sequence ID" value="KKQ98879.1"/>
    <property type="molecule type" value="Genomic_DNA"/>
</dbReference>
<dbReference type="STRING" id="1618574.UT24_C0032G0009"/>
<gene>
    <name evidence="1" type="ORF">UT24_C0032G0009</name>
</gene>
<protein>
    <submittedName>
        <fullName evidence="1">Uncharacterized protein</fullName>
    </submittedName>
</protein>
<proteinExistence type="predicted"/>
<accession>A0A0G0PL72</accession>
<dbReference type="Proteomes" id="UP000033881">
    <property type="component" value="Unassembled WGS sequence"/>
</dbReference>
<evidence type="ECO:0000313" key="1">
    <source>
        <dbReference type="EMBL" id="KKQ98879.1"/>
    </source>
</evidence>
<evidence type="ECO:0000313" key="2">
    <source>
        <dbReference type="Proteomes" id="UP000033881"/>
    </source>
</evidence>
<name>A0A0G0PL72_9BACT</name>
<comment type="caution">
    <text evidence="1">The sequence shown here is derived from an EMBL/GenBank/DDBJ whole genome shotgun (WGS) entry which is preliminary data.</text>
</comment>
<organism evidence="1 2">
    <name type="scientific">Candidatus Woesebacteria bacterium GW2011_GWB1_39_12</name>
    <dbReference type="NCBI Taxonomy" id="1618574"/>
    <lineage>
        <taxon>Bacteria</taxon>
        <taxon>Candidatus Woeseibacteriota</taxon>
    </lineage>
</organism>
<reference evidence="1 2" key="1">
    <citation type="journal article" date="2015" name="Nature">
        <title>rRNA introns, odd ribosomes, and small enigmatic genomes across a large radiation of phyla.</title>
        <authorList>
            <person name="Brown C.T."/>
            <person name="Hug L.A."/>
            <person name="Thomas B.C."/>
            <person name="Sharon I."/>
            <person name="Castelle C.J."/>
            <person name="Singh A."/>
            <person name="Wilkins M.J."/>
            <person name="Williams K.H."/>
            <person name="Banfield J.F."/>
        </authorList>
    </citation>
    <scope>NUCLEOTIDE SEQUENCE [LARGE SCALE GENOMIC DNA]</scope>
</reference>
<dbReference type="AlphaFoldDB" id="A0A0G0PL72"/>